<protein>
    <submittedName>
        <fullName evidence="1">Ldh family oxidoreductase</fullName>
    </submittedName>
</protein>
<proteinExistence type="predicted"/>
<comment type="caution">
    <text evidence="1">The sequence shown here is derived from an EMBL/GenBank/DDBJ whole genome shotgun (WGS) entry which is preliminary data.</text>
</comment>
<dbReference type="InterPro" id="IPR003767">
    <property type="entry name" value="Malate/L-lactate_DH-like"/>
</dbReference>
<dbReference type="EMBL" id="JAHKRT010000006">
    <property type="protein sequence ID" value="MBU3078532.1"/>
    <property type="molecule type" value="Genomic_DNA"/>
</dbReference>
<accession>A0ABS6BLP6</accession>
<keyword evidence="2" id="KW-1185">Reference proteome</keyword>
<name>A0ABS6BLP6_9SPHN</name>
<sequence length="338" mass="34886">MNDHESVALSLDEVASLSRAILSKHGLAADHVEAVARTIVAGERDECASHGVYRLLVCVNTLRSGGVVADAVPVVDDVAPALVRVDAGGGFAQLAFERGLPVLVEKARRNGIAAMGLNHCVHFAALWPEVEAVTAHGLVTLACTPSHAWVAPAGGTRPVFGTNPIAFGWPRPEGSFVFDFATSAVARGEIELHRRAGKPIPYGWGLDADGQPTTDAAAALAGAMLTFGGHKGSALSAMIELIAGPLIGDLTSAESIALDAGAGSSPIGGELILAIDPAGFLGAEAASHIARAEALFDNITSQGARLPSERRFAARARSIADGVRVPHALYADLQRLLD</sequence>
<evidence type="ECO:0000313" key="1">
    <source>
        <dbReference type="EMBL" id="MBU3078532.1"/>
    </source>
</evidence>
<dbReference type="PANTHER" id="PTHR11091">
    <property type="entry name" value="OXIDOREDUCTASE-RELATED"/>
    <property type="match status" value="1"/>
</dbReference>
<dbReference type="Pfam" id="PF02615">
    <property type="entry name" value="Ldh_2"/>
    <property type="match status" value="1"/>
</dbReference>
<evidence type="ECO:0000313" key="2">
    <source>
        <dbReference type="Proteomes" id="UP000776276"/>
    </source>
</evidence>
<dbReference type="RefSeq" id="WP_216324963.1">
    <property type="nucleotide sequence ID" value="NZ_JAHKRT010000006.1"/>
</dbReference>
<dbReference type="Proteomes" id="UP000776276">
    <property type="component" value="Unassembled WGS sequence"/>
</dbReference>
<reference evidence="1 2" key="1">
    <citation type="submission" date="2021-06" db="EMBL/GenBank/DDBJ databases">
        <title>Sphingomonas sp. XMGL2, whole genome shotgun sequencing project.</title>
        <authorList>
            <person name="Zhao G."/>
            <person name="Shen L."/>
        </authorList>
    </citation>
    <scope>NUCLEOTIDE SEQUENCE [LARGE SCALE GENOMIC DNA]</scope>
    <source>
        <strain evidence="1 2">XMGL2</strain>
    </source>
</reference>
<organism evidence="1 2">
    <name type="scientific">Sphingomonas quercus</name>
    <dbReference type="NCBI Taxonomy" id="2842451"/>
    <lineage>
        <taxon>Bacteria</taxon>
        <taxon>Pseudomonadati</taxon>
        <taxon>Pseudomonadota</taxon>
        <taxon>Alphaproteobacteria</taxon>
        <taxon>Sphingomonadales</taxon>
        <taxon>Sphingomonadaceae</taxon>
        <taxon>Sphingomonas</taxon>
    </lineage>
</organism>
<gene>
    <name evidence="1" type="ORF">KOF26_11685</name>
</gene>
<dbReference type="PANTHER" id="PTHR11091:SF0">
    <property type="entry name" value="MALATE DEHYDROGENASE"/>
    <property type="match status" value="1"/>
</dbReference>